<dbReference type="InterPro" id="IPR001611">
    <property type="entry name" value="Leu-rich_rpt"/>
</dbReference>
<dbReference type="Pfam" id="PF13855">
    <property type="entry name" value="LRR_8"/>
    <property type="match status" value="1"/>
</dbReference>
<keyword evidence="4" id="KW-0677">Repeat</keyword>
<dbReference type="SUPFAM" id="SSF52058">
    <property type="entry name" value="L domain-like"/>
    <property type="match status" value="1"/>
</dbReference>
<keyword evidence="6" id="KW-0325">Glycoprotein</keyword>
<proteinExistence type="predicted"/>
<dbReference type="PANTHER" id="PTHR48060">
    <property type="entry name" value="DNA DAMAGE-REPAIR/TOLERATION PROTEIN DRT100"/>
    <property type="match status" value="1"/>
</dbReference>
<evidence type="ECO:0000313" key="7">
    <source>
        <dbReference type="EMBL" id="KAF2282511.1"/>
    </source>
</evidence>
<protein>
    <submittedName>
        <fullName evidence="7">Uncharacterized protein</fullName>
    </submittedName>
</protein>
<keyword evidence="5" id="KW-0472">Membrane</keyword>
<comment type="subcellular location">
    <subcellularLocation>
        <location evidence="1">Membrane</location>
    </subcellularLocation>
</comment>
<reference evidence="7 8" key="1">
    <citation type="journal article" date="2020" name="Mol. Plant">
        <title>The Chromosome-Based Rubber Tree Genome Provides New Insights into Spurge Genome Evolution and Rubber Biosynthesis.</title>
        <authorList>
            <person name="Liu J."/>
            <person name="Shi C."/>
            <person name="Shi C.C."/>
            <person name="Li W."/>
            <person name="Zhang Q.J."/>
            <person name="Zhang Y."/>
            <person name="Li K."/>
            <person name="Lu H.F."/>
            <person name="Shi C."/>
            <person name="Zhu S.T."/>
            <person name="Xiao Z.Y."/>
            <person name="Nan H."/>
            <person name="Yue Y."/>
            <person name="Zhu X.G."/>
            <person name="Wu Y."/>
            <person name="Hong X.N."/>
            <person name="Fan G.Y."/>
            <person name="Tong Y."/>
            <person name="Zhang D."/>
            <person name="Mao C.L."/>
            <person name="Liu Y.L."/>
            <person name="Hao S.J."/>
            <person name="Liu W.Q."/>
            <person name="Lv M.Q."/>
            <person name="Zhang H.B."/>
            <person name="Liu Y."/>
            <person name="Hu-Tang G.R."/>
            <person name="Wang J.P."/>
            <person name="Wang J.H."/>
            <person name="Sun Y.H."/>
            <person name="Ni S.B."/>
            <person name="Chen W.B."/>
            <person name="Zhang X.C."/>
            <person name="Jiao Y.N."/>
            <person name="Eichler E.E."/>
            <person name="Li G.H."/>
            <person name="Liu X."/>
            <person name="Gao L.Z."/>
        </authorList>
    </citation>
    <scope>NUCLEOTIDE SEQUENCE [LARGE SCALE GENOMIC DNA]</scope>
    <source>
        <strain evidence="8">cv. GT1</strain>
        <tissue evidence="7">Leaf</tissue>
    </source>
</reference>
<accession>A0A6A6K109</accession>
<dbReference type="AlphaFoldDB" id="A0A6A6K109"/>
<dbReference type="InterPro" id="IPR053211">
    <property type="entry name" value="DNA_repair-toleration"/>
</dbReference>
<evidence type="ECO:0000313" key="8">
    <source>
        <dbReference type="Proteomes" id="UP000467840"/>
    </source>
</evidence>
<evidence type="ECO:0000256" key="2">
    <source>
        <dbReference type="ARBA" id="ARBA00022614"/>
    </source>
</evidence>
<dbReference type="GO" id="GO:0016020">
    <property type="term" value="C:membrane"/>
    <property type="evidence" value="ECO:0007669"/>
    <property type="project" value="UniProtKB-SubCell"/>
</dbReference>
<organism evidence="7 8">
    <name type="scientific">Hevea brasiliensis</name>
    <name type="common">Para rubber tree</name>
    <name type="synonym">Siphonia brasiliensis</name>
    <dbReference type="NCBI Taxonomy" id="3981"/>
    <lineage>
        <taxon>Eukaryota</taxon>
        <taxon>Viridiplantae</taxon>
        <taxon>Streptophyta</taxon>
        <taxon>Embryophyta</taxon>
        <taxon>Tracheophyta</taxon>
        <taxon>Spermatophyta</taxon>
        <taxon>Magnoliopsida</taxon>
        <taxon>eudicotyledons</taxon>
        <taxon>Gunneridae</taxon>
        <taxon>Pentapetalae</taxon>
        <taxon>rosids</taxon>
        <taxon>fabids</taxon>
        <taxon>Malpighiales</taxon>
        <taxon>Euphorbiaceae</taxon>
        <taxon>Crotonoideae</taxon>
        <taxon>Micrandreae</taxon>
        <taxon>Hevea</taxon>
    </lineage>
</organism>
<sequence length="255" mass="28083">MEERCRLHVLAIAILKSGRLKRTMYSQLGSVEIALYSKLSVAEFNLLQDEVSSLTLVSNKSVGEIPAEIGNLRNLVRFAVEHSGLTGSIPPAIFNISSLKDLIIANNSIFGSLPMDLCHRLPNLEILFLYDNKFVGSIPRDIGNCTMLQQLRLARNNFTGAIPLEMGNLRYLKVLRLPVNSLIGSIPPNIFNISTLEDITFAVNHLFGNLPSNLGLWLPNLKRLLLGGNELDGKLSDKGFVKSSKMLMGKRIGVG</sequence>
<evidence type="ECO:0000256" key="3">
    <source>
        <dbReference type="ARBA" id="ARBA00022729"/>
    </source>
</evidence>
<comment type="caution">
    <text evidence="7">The sequence shown here is derived from an EMBL/GenBank/DDBJ whole genome shotgun (WGS) entry which is preliminary data.</text>
</comment>
<evidence type="ECO:0000256" key="5">
    <source>
        <dbReference type="ARBA" id="ARBA00023136"/>
    </source>
</evidence>
<evidence type="ECO:0000256" key="6">
    <source>
        <dbReference type="ARBA" id="ARBA00023180"/>
    </source>
</evidence>
<dbReference type="Gene3D" id="3.80.10.10">
    <property type="entry name" value="Ribonuclease Inhibitor"/>
    <property type="match status" value="1"/>
</dbReference>
<evidence type="ECO:0000256" key="4">
    <source>
        <dbReference type="ARBA" id="ARBA00022737"/>
    </source>
</evidence>
<keyword evidence="8" id="KW-1185">Reference proteome</keyword>
<gene>
    <name evidence="7" type="ORF">GH714_043896</name>
</gene>
<dbReference type="FunFam" id="3.80.10.10:FF:000041">
    <property type="entry name" value="LRR receptor-like serine/threonine-protein kinase ERECTA"/>
    <property type="match status" value="1"/>
</dbReference>
<dbReference type="Proteomes" id="UP000467840">
    <property type="component" value="Unassembled WGS sequence"/>
</dbReference>
<keyword evidence="3" id="KW-0732">Signal</keyword>
<dbReference type="InterPro" id="IPR032675">
    <property type="entry name" value="LRR_dom_sf"/>
</dbReference>
<evidence type="ECO:0000256" key="1">
    <source>
        <dbReference type="ARBA" id="ARBA00004370"/>
    </source>
</evidence>
<keyword evidence="2" id="KW-0433">Leucine-rich repeat</keyword>
<name>A0A6A6K109_HEVBR</name>
<dbReference type="PANTHER" id="PTHR48060:SF18">
    <property type="entry name" value="PROTEIN KINASE, PLANT-TYPE, PUTATIVE-RELATED"/>
    <property type="match status" value="1"/>
</dbReference>
<dbReference type="EMBL" id="JAAGAX010000143">
    <property type="protein sequence ID" value="KAF2282511.1"/>
    <property type="molecule type" value="Genomic_DNA"/>
</dbReference>